<gene>
    <name evidence="4" type="primary">LOC115874408</name>
</gene>
<dbReference type="Proteomes" id="UP000504635">
    <property type="component" value="Unplaced"/>
</dbReference>
<evidence type="ECO:0000256" key="1">
    <source>
        <dbReference type="SAM" id="Phobius"/>
    </source>
</evidence>
<name>A0A6J2X2S4_SITOR</name>
<evidence type="ECO:0000313" key="4">
    <source>
        <dbReference type="RefSeq" id="XP_030745432.1"/>
    </source>
</evidence>
<protein>
    <submittedName>
        <fullName evidence="4">Piezo-type mechanosensitive ion channel component 2-like</fullName>
    </submittedName>
</protein>
<accession>A0A6J2X2S4</accession>
<dbReference type="InParanoid" id="A0A6J2X2S4"/>
<dbReference type="AlphaFoldDB" id="A0A6J2X2S4"/>
<dbReference type="RefSeq" id="XP_030745432.1">
    <property type="nucleotide sequence ID" value="XM_030889572.1"/>
</dbReference>
<feature type="domain" description="Piezo TM1-24" evidence="2">
    <location>
        <begin position="26"/>
        <end position="127"/>
    </location>
</feature>
<proteinExistence type="predicted"/>
<feature type="transmembrane region" description="Helical" evidence="1">
    <location>
        <begin position="9"/>
        <end position="26"/>
    </location>
</feature>
<evidence type="ECO:0000313" key="3">
    <source>
        <dbReference type="Proteomes" id="UP000504635"/>
    </source>
</evidence>
<keyword evidence="3" id="KW-1185">Reference proteome</keyword>
<organism evidence="3 4">
    <name type="scientific">Sitophilus oryzae</name>
    <name type="common">Rice weevil</name>
    <name type="synonym">Curculio oryzae</name>
    <dbReference type="NCBI Taxonomy" id="7048"/>
    <lineage>
        <taxon>Eukaryota</taxon>
        <taxon>Metazoa</taxon>
        <taxon>Ecdysozoa</taxon>
        <taxon>Arthropoda</taxon>
        <taxon>Hexapoda</taxon>
        <taxon>Insecta</taxon>
        <taxon>Pterygota</taxon>
        <taxon>Neoptera</taxon>
        <taxon>Endopterygota</taxon>
        <taxon>Coleoptera</taxon>
        <taxon>Polyphaga</taxon>
        <taxon>Cucujiformia</taxon>
        <taxon>Curculionidae</taxon>
        <taxon>Dryophthorinae</taxon>
        <taxon>Sitophilus</taxon>
    </lineage>
</organism>
<dbReference type="InterPro" id="IPR056769">
    <property type="entry name" value="Piezo_TM1-24"/>
</dbReference>
<dbReference type="Pfam" id="PF24871">
    <property type="entry name" value="Piezo_TM1-24"/>
    <property type="match status" value="1"/>
</dbReference>
<sequence length="168" mass="19799">MAYYWISGFFFRIVFPSLIIFVLYLRPTITTYIYLLMALYMPFFSVPSPVSMARETGVYVKMFVVVSLLTSLSVFGLFFILFFPRTTGYEIENCSFMETALRTYGVIQFRDLPSGNTAIQWLLPVIFQYFCYELLIMFDDWEMFGRRFRGREALPASLNDLRLALKEE</sequence>
<dbReference type="GeneID" id="115874408"/>
<feature type="transmembrane region" description="Helical" evidence="1">
    <location>
        <begin position="32"/>
        <end position="50"/>
    </location>
</feature>
<feature type="transmembrane region" description="Helical" evidence="1">
    <location>
        <begin position="118"/>
        <end position="138"/>
    </location>
</feature>
<reference evidence="4" key="1">
    <citation type="submission" date="2025-08" db="UniProtKB">
        <authorList>
            <consortium name="RefSeq"/>
        </authorList>
    </citation>
    <scope>IDENTIFICATION</scope>
    <source>
        <tissue evidence="4">Gonads</tissue>
    </source>
</reference>
<keyword evidence="1" id="KW-0472">Membrane</keyword>
<dbReference type="KEGG" id="soy:115874408"/>
<evidence type="ECO:0000259" key="2">
    <source>
        <dbReference type="Pfam" id="PF24871"/>
    </source>
</evidence>
<keyword evidence="1" id="KW-1133">Transmembrane helix</keyword>
<feature type="transmembrane region" description="Helical" evidence="1">
    <location>
        <begin position="62"/>
        <end position="83"/>
    </location>
</feature>
<keyword evidence="1" id="KW-0812">Transmembrane</keyword>